<dbReference type="Gene3D" id="3.40.50.1460">
    <property type="match status" value="1"/>
</dbReference>
<dbReference type="PANTHER" id="PTHR34800">
    <property type="entry name" value="TETRAPYRROLE-BINDING PROTEIN, CHLOROPLASTIC"/>
    <property type="match status" value="1"/>
</dbReference>
<feature type="compositionally biased region" description="Pro residues" evidence="2">
    <location>
        <begin position="856"/>
        <end position="868"/>
    </location>
</feature>
<feature type="domain" description="Peptidase C14 caspase" evidence="3">
    <location>
        <begin position="3"/>
        <end position="222"/>
    </location>
</feature>
<feature type="compositionally biased region" description="Low complexity" evidence="2">
    <location>
        <begin position="896"/>
        <end position="908"/>
    </location>
</feature>
<feature type="compositionally biased region" description="Acidic residues" evidence="2">
    <location>
        <begin position="942"/>
        <end position="951"/>
    </location>
</feature>
<proteinExistence type="predicted"/>
<feature type="compositionally biased region" description="Low complexity" evidence="2">
    <location>
        <begin position="748"/>
        <end position="815"/>
    </location>
</feature>
<evidence type="ECO:0000259" key="3">
    <source>
        <dbReference type="Pfam" id="PF00656"/>
    </source>
</evidence>
<dbReference type="CDD" id="cd16383">
    <property type="entry name" value="GUN4"/>
    <property type="match status" value="1"/>
</dbReference>
<dbReference type="InterPro" id="IPR008629">
    <property type="entry name" value="GUN4-like"/>
</dbReference>
<dbReference type="KEGG" id="tog:HNI00_20965"/>
<feature type="coiled-coil region" evidence="1">
    <location>
        <begin position="418"/>
        <end position="558"/>
    </location>
</feature>
<evidence type="ECO:0000256" key="1">
    <source>
        <dbReference type="SAM" id="Coils"/>
    </source>
</evidence>
<dbReference type="Pfam" id="PF00656">
    <property type="entry name" value="Peptidase_C14"/>
    <property type="match status" value="1"/>
</dbReference>
<feature type="domain" description="GUN4-like" evidence="4">
    <location>
        <begin position="1065"/>
        <end position="1197"/>
    </location>
</feature>
<feature type="compositionally biased region" description="Pro residues" evidence="2">
    <location>
        <begin position="820"/>
        <end position="830"/>
    </location>
</feature>
<dbReference type="PANTHER" id="PTHR34800:SF1">
    <property type="entry name" value="TETRAPYRROLE-BINDING PROTEIN, CHLOROPLASTIC"/>
    <property type="match status" value="1"/>
</dbReference>
<dbReference type="InterPro" id="IPR037215">
    <property type="entry name" value="GUN4-like_sf"/>
</dbReference>
<dbReference type="GO" id="GO:0046906">
    <property type="term" value="F:tetrapyrrole binding"/>
    <property type="evidence" value="ECO:0007669"/>
    <property type="project" value="TreeGrafter"/>
</dbReference>
<feature type="compositionally biased region" description="Low complexity" evidence="2">
    <location>
        <begin position="705"/>
        <end position="726"/>
    </location>
</feature>
<reference evidence="5" key="1">
    <citation type="submission" date="2020-05" db="EMBL/GenBank/DDBJ databases">
        <authorList>
            <person name="Zhu T."/>
            <person name="Keshari N."/>
            <person name="Lu X."/>
        </authorList>
    </citation>
    <scope>NUCLEOTIDE SEQUENCE</scope>
    <source>
        <strain evidence="5">NK1-22</strain>
    </source>
</reference>
<feature type="region of interest" description="Disordered" evidence="2">
    <location>
        <begin position="609"/>
        <end position="1025"/>
    </location>
</feature>
<dbReference type="InterPro" id="IPR018247">
    <property type="entry name" value="EF_Hand_1_Ca_BS"/>
</dbReference>
<dbReference type="Gene3D" id="1.10.10.1770">
    <property type="entry name" value="Gun4-like"/>
    <property type="match status" value="1"/>
</dbReference>
<feature type="compositionally biased region" description="Pro residues" evidence="2">
    <location>
        <begin position="633"/>
        <end position="658"/>
    </location>
</feature>
<keyword evidence="1" id="KW-0175">Coiled coil</keyword>
<dbReference type="PROSITE" id="PS00018">
    <property type="entry name" value="EF_HAND_1"/>
    <property type="match status" value="1"/>
</dbReference>
<dbReference type="InterPro" id="IPR029030">
    <property type="entry name" value="Caspase-like_dom_sf"/>
</dbReference>
<feature type="compositionally biased region" description="Pro residues" evidence="2">
    <location>
        <begin position="727"/>
        <end position="736"/>
    </location>
</feature>
<feature type="compositionally biased region" description="Low complexity" evidence="2">
    <location>
        <begin position="610"/>
        <end position="632"/>
    </location>
</feature>
<dbReference type="EMBL" id="CP053540">
    <property type="protein sequence ID" value="WOB45324.1"/>
    <property type="molecule type" value="Genomic_DNA"/>
</dbReference>
<dbReference type="AlphaFoldDB" id="A0AA97BE70"/>
<dbReference type="GO" id="GO:0004197">
    <property type="term" value="F:cysteine-type endopeptidase activity"/>
    <property type="evidence" value="ECO:0007669"/>
    <property type="project" value="InterPro"/>
</dbReference>
<protein>
    <submittedName>
        <fullName evidence="5">Uncharacterized protein</fullName>
    </submittedName>
</protein>
<sequence length="1241" mass="133502">MGKYALLIGVSNYQNQDAVRPSPSARNDVNALREVLLHPEIGGFDEAPQVFDPDRMELEERIEEFFRKCSANDLAVMYFSGRGLRDDLGRAYFATRSTRRNSDGQLVKATALPVGLVRDLSGSSRSRQQVMILDCGFNAQVDPAVAARANGSFSLGHQLGAQGRVILLAADDAPVVLDDCDPDLSLYTHHLVEGMTTGAADQDHDGQVSVKELHTYTSDRVRLVLPTMQPELIALRDEDGAIALTRVFRQDPRQRYREAVQRQLDPDGRLTPASVAILKRQRSQFGLSDADALSVEAELMQPFREHAERLQDYRQTLSAELAQAYPLSPTQLGRLRELQQVLELSDEEVEPIHEALMQPYAEREAAYRTHLIQYEQALTKALLQADPPSGAVRDCLRQQQSVWGLADADVAAIERRVQQQIQERRERDRHNLLRYEQEYEAALRASETLGPADRLKLDKLQHALDLRQVQIDSVEQRVQARLQKERAEREARRQQYQAAFLQAIAQEPTLRKSERDRLQTLQTRLQLSDADVEALEQAALLHQRQQQHQQNLKRYEQAMAQRLRLECPLNESSLSELKLIQESLMLTDEEIAAIQRKLMALAEAQRRAQAEAQPQPFAAGVPPASPAGSNAASPPPAAVPAPSVPLPPPTGQPAPPQSFVPQPGSAAPEPLNLGANLGTNLGTNLGETPTGITSRIAPLPPPSPAFTTPPAVVPAAPSANSSTKPATAPPPSPLLPDPWETSPEDLPTDATSKATADTAADTTADNGAGASAEAATTAAPPLPPEFTETTASDPPPAAAESQSAPESSPAATPAENGSVPLPPPSPPPASEAPLSDLPEPQLQVEAFVVAGLGQAPPAPEAPLPPESASPPAGSPESAAPEPAASKPSVPDPAPDPATESAPAPATPDDWLEDIATQTPPPPPDLVNSIDGSVDTPAPPADYPEDEPEDLGELPLPEGWSAGVPPALVSPGGSGNGDRPLTEAPLTDTSPIDAPIAGTPIADASAPHHPDNAMPPAGIPAWGNGGVPMPPGQVITAIDPPPGIITGGGMAPAPQPVQAPADLLPSECGIDYTRLQGLLQERLWLEADRYTCHLMLLAAGRQKQDWLNPDSLARFPCVDLNTINGLWQKYSNGHFGFTTQERIYQGLGVELPHARRALDFAVLVDWAWKGVGGSYAMFKPYRQLTFGLHAPPGHLPALWYWKLGLWSGFRSGSLGKMRDFGGEDEIQMLAALMGRLSDCNIR</sequence>
<accession>A0AA97BE70</accession>
<evidence type="ECO:0000259" key="4">
    <source>
        <dbReference type="Pfam" id="PF05419"/>
    </source>
</evidence>
<name>A0AA97BE70_9CYAN</name>
<dbReference type="SUPFAM" id="SSF140869">
    <property type="entry name" value="GUN4-like"/>
    <property type="match status" value="1"/>
</dbReference>
<organism evidence="5">
    <name type="scientific">Thermoleptolyngbya oregonensis NK1-22</name>
    <dbReference type="NCBI Taxonomy" id="2547457"/>
    <lineage>
        <taxon>Bacteria</taxon>
        <taxon>Bacillati</taxon>
        <taxon>Cyanobacteriota</taxon>
        <taxon>Cyanophyceae</taxon>
        <taxon>Oculatellales</taxon>
        <taxon>Oculatellaceae</taxon>
        <taxon>Thermoleptolyngbya</taxon>
    </lineage>
</organism>
<dbReference type="Gene3D" id="1.25.40.620">
    <property type="match status" value="1"/>
</dbReference>
<gene>
    <name evidence="5" type="ORF">HNI00_20965</name>
</gene>
<dbReference type="InterPro" id="IPR011600">
    <property type="entry name" value="Pept_C14_caspase"/>
</dbReference>
<dbReference type="Pfam" id="PF05419">
    <property type="entry name" value="GUN4"/>
    <property type="match status" value="1"/>
</dbReference>
<dbReference type="RefSeq" id="WP_316789183.1">
    <property type="nucleotide sequence ID" value="NZ_CP053540.1"/>
</dbReference>
<dbReference type="SUPFAM" id="SSF52129">
    <property type="entry name" value="Caspase-like"/>
    <property type="match status" value="1"/>
</dbReference>
<dbReference type="GO" id="GO:0006508">
    <property type="term" value="P:proteolysis"/>
    <property type="evidence" value="ECO:0007669"/>
    <property type="project" value="InterPro"/>
</dbReference>
<evidence type="ECO:0000313" key="5">
    <source>
        <dbReference type="EMBL" id="WOB45324.1"/>
    </source>
</evidence>
<feature type="compositionally biased region" description="Low complexity" evidence="2">
    <location>
        <begin position="869"/>
        <end position="888"/>
    </location>
</feature>
<feature type="compositionally biased region" description="Low complexity" evidence="2">
    <location>
        <begin position="671"/>
        <end position="691"/>
    </location>
</feature>
<evidence type="ECO:0000256" key="2">
    <source>
        <dbReference type="SAM" id="MobiDB-lite"/>
    </source>
</evidence>